<sequence length="66" mass="7482">MYNFSLDIFVVSSHPASLFSTLNVEIIPGDSLSSNLKHKQEQFDNKFQSCFDMSNEVSIMKDPLLP</sequence>
<accession>A0A8X8YY55</accession>
<organism evidence="1">
    <name type="scientific">Salvia splendens</name>
    <name type="common">Scarlet sage</name>
    <dbReference type="NCBI Taxonomy" id="180675"/>
    <lineage>
        <taxon>Eukaryota</taxon>
        <taxon>Viridiplantae</taxon>
        <taxon>Streptophyta</taxon>
        <taxon>Embryophyta</taxon>
        <taxon>Tracheophyta</taxon>
        <taxon>Spermatophyta</taxon>
        <taxon>Magnoliopsida</taxon>
        <taxon>eudicotyledons</taxon>
        <taxon>Gunneridae</taxon>
        <taxon>Pentapetalae</taxon>
        <taxon>asterids</taxon>
        <taxon>lamiids</taxon>
        <taxon>Lamiales</taxon>
        <taxon>Lamiaceae</taxon>
        <taxon>Nepetoideae</taxon>
        <taxon>Mentheae</taxon>
        <taxon>Salviinae</taxon>
        <taxon>Salvia</taxon>
        <taxon>Salvia subgen. Calosphace</taxon>
        <taxon>core Calosphace</taxon>
    </lineage>
</organism>
<dbReference type="Proteomes" id="UP000298416">
    <property type="component" value="Unassembled WGS sequence"/>
</dbReference>
<keyword evidence="2" id="KW-1185">Reference proteome</keyword>
<evidence type="ECO:0000313" key="1">
    <source>
        <dbReference type="EMBL" id="KAG6384614.1"/>
    </source>
</evidence>
<protein>
    <submittedName>
        <fullName evidence="1">Uncharacterized protein</fullName>
    </submittedName>
</protein>
<dbReference type="EMBL" id="PNBA02000036">
    <property type="protein sequence ID" value="KAG6384614.1"/>
    <property type="molecule type" value="Genomic_DNA"/>
</dbReference>
<proteinExistence type="predicted"/>
<reference evidence="1" key="2">
    <citation type="submission" date="2020-08" db="EMBL/GenBank/DDBJ databases">
        <title>Plant Genome Project.</title>
        <authorList>
            <person name="Zhang R.-G."/>
        </authorList>
    </citation>
    <scope>NUCLEOTIDE SEQUENCE</scope>
    <source>
        <strain evidence="1">Huo1</strain>
        <tissue evidence="1">Leaf</tissue>
    </source>
</reference>
<reference evidence="1" key="1">
    <citation type="submission" date="2018-01" db="EMBL/GenBank/DDBJ databases">
        <authorList>
            <person name="Mao J.F."/>
        </authorList>
    </citation>
    <scope>NUCLEOTIDE SEQUENCE</scope>
    <source>
        <strain evidence="1">Huo1</strain>
        <tissue evidence="1">Leaf</tissue>
    </source>
</reference>
<dbReference type="AlphaFoldDB" id="A0A8X8YY55"/>
<name>A0A8X8YY55_SALSN</name>
<evidence type="ECO:0000313" key="2">
    <source>
        <dbReference type="Proteomes" id="UP000298416"/>
    </source>
</evidence>
<comment type="caution">
    <text evidence="1">The sequence shown here is derived from an EMBL/GenBank/DDBJ whole genome shotgun (WGS) entry which is preliminary data.</text>
</comment>
<gene>
    <name evidence="1" type="ORF">SASPL_155561</name>
</gene>